<proteinExistence type="predicted"/>
<evidence type="ECO:0000256" key="1">
    <source>
        <dbReference type="SAM" id="MobiDB-lite"/>
    </source>
</evidence>
<evidence type="ECO:0000313" key="3">
    <source>
        <dbReference type="Proteomes" id="UP000274139"/>
    </source>
</evidence>
<reference evidence="2 3" key="1">
    <citation type="submission" date="2018-10" db="EMBL/GenBank/DDBJ databases">
        <title>Draft genome sequence of Aquitalea MWU14-2217 isolated from a wild cranberry bog in Provincetown, Massachusetts.</title>
        <authorList>
            <person name="Ebadzadsahrai G."/>
            <person name="Soby S."/>
        </authorList>
    </citation>
    <scope>NUCLEOTIDE SEQUENCE [LARGE SCALE GENOMIC DNA]</scope>
    <source>
        <strain evidence="2 3">MWU14-2217</strain>
    </source>
</reference>
<dbReference type="Proteomes" id="UP000274139">
    <property type="component" value="Unassembled WGS sequence"/>
</dbReference>
<sequence>MADGEGGDNGNDSGNDSGRGLGKAAASGMGDADGEGIGGGWGGANTGSNAATAAANYAMGLNADNTPQSLADRIKNVFSSIAASVDPGSMASGKIGSFFGGLLGGPIGSLFGGLAATAGYSASQDPTTNSGWVANELGETSYQQSTDFSDVHSVQAQGGNGSEIIGLASAQPASNSLALGSTSLSQSSSSANNGISAQAAGTGGGGSLSVANSLLAQAGGISTNTSSSTLGG</sequence>
<feature type="region of interest" description="Disordered" evidence="1">
    <location>
        <begin position="179"/>
        <end position="205"/>
    </location>
</feature>
<dbReference type="RefSeq" id="WP_103523784.1">
    <property type="nucleotide sequence ID" value="NZ_JAIZDC010000001.1"/>
</dbReference>
<protein>
    <submittedName>
        <fullName evidence="2">Uncharacterized protein</fullName>
    </submittedName>
</protein>
<gene>
    <name evidence="2" type="ORF">EAY64_05510</name>
</gene>
<dbReference type="EMBL" id="RFAR01000019">
    <property type="protein sequence ID" value="RMD00054.1"/>
    <property type="molecule type" value="Genomic_DNA"/>
</dbReference>
<feature type="compositionally biased region" description="Low complexity" evidence="1">
    <location>
        <begin position="179"/>
        <end position="200"/>
    </location>
</feature>
<dbReference type="AlphaFoldDB" id="A0A454JKX7"/>
<comment type="caution">
    <text evidence="2">The sequence shown here is derived from an EMBL/GenBank/DDBJ whole genome shotgun (WGS) entry which is preliminary data.</text>
</comment>
<organism evidence="2 3">
    <name type="scientific">Aquitalea palustris</name>
    <dbReference type="NCBI Taxonomy" id="2480983"/>
    <lineage>
        <taxon>Bacteria</taxon>
        <taxon>Pseudomonadati</taxon>
        <taxon>Pseudomonadota</taxon>
        <taxon>Betaproteobacteria</taxon>
        <taxon>Neisseriales</taxon>
        <taxon>Chromobacteriaceae</taxon>
        <taxon>Aquitalea</taxon>
    </lineage>
</organism>
<feature type="region of interest" description="Disordered" evidence="1">
    <location>
        <begin position="1"/>
        <end position="35"/>
    </location>
</feature>
<name>A0A454JKX7_9NEIS</name>
<keyword evidence="3" id="KW-1185">Reference proteome</keyword>
<accession>A0A454JKX7</accession>
<evidence type="ECO:0000313" key="2">
    <source>
        <dbReference type="EMBL" id="RMD00054.1"/>
    </source>
</evidence>